<dbReference type="Gene3D" id="3.40.30.10">
    <property type="entry name" value="Glutaredoxin"/>
    <property type="match status" value="1"/>
</dbReference>
<comment type="caution">
    <text evidence="1">The sequence shown here is derived from an EMBL/GenBank/DDBJ whole genome shotgun (WGS) entry which is preliminary data.</text>
</comment>
<name>A0A8H7QSY1_9FUNG</name>
<accession>A0A8H7QSY1</accession>
<dbReference type="AlphaFoldDB" id="A0A8H7QSY1"/>
<dbReference type="EMBL" id="JAEPRD010000115">
    <property type="protein sequence ID" value="KAG2198183.1"/>
    <property type="molecule type" value="Genomic_DNA"/>
</dbReference>
<evidence type="ECO:0000313" key="2">
    <source>
        <dbReference type="Proteomes" id="UP000603453"/>
    </source>
</evidence>
<evidence type="ECO:0000313" key="1">
    <source>
        <dbReference type="EMBL" id="KAG2198183.1"/>
    </source>
</evidence>
<dbReference type="InterPro" id="IPR036249">
    <property type="entry name" value="Thioredoxin-like_sf"/>
</dbReference>
<gene>
    <name evidence="1" type="ORF">INT47_000384</name>
</gene>
<dbReference type="PANTHER" id="PTHR30041:SF4">
    <property type="entry name" value="ARSENATE REDUCTASE"/>
    <property type="match status" value="1"/>
</dbReference>
<sequence>MSCLSIYHNPRCSKSRNALAYLEKNQSKYKYTIDVILYQKEPPTRVQLEKLSSYLGLTNKSVEEAPWKILLRPDAQKLASTWEEAYQLLESDPKHLERPFIVEFEQGKAALGRPDLTDVEALVQNL</sequence>
<dbReference type="Proteomes" id="UP000603453">
    <property type="component" value="Unassembled WGS sequence"/>
</dbReference>
<dbReference type="OrthoDB" id="59229at2759"/>
<dbReference type="PANTHER" id="PTHR30041">
    <property type="entry name" value="ARSENATE REDUCTASE"/>
    <property type="match status" value="1"/>
</dbReference>
<reference evidence="1" key="1">
    <citation type="submission" date="2020-12" db="EMBL/GenBank/DDBJ databases">
        <title>Metabolic potential, ecology and presence of endohyphal bacteria is reflected in genomic diversity of Mucoromycotina.</title>
        <authorList>
            <person name="Muszewska A."/>
            <person name="Okrasinska A."/>
            <person name="Steczkiewicz K."/>
            <person name="Drgas O."/>
            <person name="Orlowska M."/>
            <person name="Perlinska-Lenart U."/>
            <person name="Aleksandrzak-Piekarczyk T."/>
            <person name="Szatraj K."/>
            <person name="Zielenkiewicz U."/>
            <person name="Pilsyk S."/>
            <person name="Malc E."/>
            <person name="Mieczkowski P."/>
            <person name="Kruszewska J.S."/>
            <person name="Biernat P."/>
            <person name="Pawlowska J."/>
        </authorList>
    </citation>
    <scope>NUCLEOTIDE SEQUENCE</scope>
    <source>
        <strain evidence="1">WA0000017839</strain>
    </source>
</reference>
<organism evidence="1 2">
    <name type="scientific">Mucor saturninus</name>
    <dbReference type="NCBI Taxonomy" id="64648"/>
    <lineage>
        <taxon>Eukaryota</taxon>
        <taxon>Fungi</taxon>
        <taxon>Fungi incertae sedis</taxon>
        <taxon>Mucoromycota</taxon>
        <taxon>Mucoromycotina</taxon>
        <taxon>Mucoromycetes</taxon>
        <taxon>Mucorales</taxon>
        <taxon>Mucorineae</taxon>
        <taxon>Mucoraceae</taxon>
        <taxon>Mucor</taxon>
    </lineage>
</organism>
<dbReference type="SUPFAM" id="SSF52833">
    <property type="entry name" value="Thioredoxin-like"/>
    <property type="match status" value="1"/>
</dbReference>
<dbReference type="PROSITE" id="PS51353">
    <property type="entry name" value="ARSC"/>
    <property type="match status" value="1"/>
</dbReference>
<proteinExistence type="predicted"/>
<dbReference type="InterPro" id="IPR006660">
    <property type="entry name" value="Arsenate_reductase-like"/>
</dbReference>
<dbReference type="Pfam" id="PF03960">
    <property type="entry name" value="ArsC"/>
    <property type="match status" value="1"/>
</dbReference>
<evidence type="ECO:0008006" key="3">
    <source>
        <dbReference type="Google" id="ProtNLM"/>
    </source>
</evidence>
<protein>
    <recommendedName>
        <fullName evidence="3">Arsenate reductase</fullName>
    </recommendedName>
</protein>
<keyword evidence="2" id="KW-1185">Reference proteome</keyword>